<evidence type="ECO:0000259" key="14">
    <source>
        <dbReference type="PROSITE" id="PS51867"/>
    </source>
</evidence>
<dbReference type="GO" id="GO:0034657">
    <property type="term" value="C:GID complex"/>
    <property type="evidence" value="ECO:0007669"/>
    <property type="project" value="TreeGrafter"/>
</dbReference>
<evidence type="ECO:0000256" key="3">
    <source>
        <dbReference type="ARBA" id="ARBA00022723"/>
    </source>
</evidence>
<evidence type="ECO:0000256" key="11">
    <source>
        <dbReference type="SAM" id="MobiDB-lite"/>
    </source>
</evidence>
<dbReference type="GO" id="GO:0005737">
    <property type="term" value="C:cytoplasm"/>
    <property type="evidence" value="ECO:0007669"/>
    <property type="project" value="UniProtKB-SubCell"/>
</dbReference>
<dbReference type="InterPro" id="IPR027370">
    <property type="entry name" value="Znf-RING_euk"/>
</dbReference>
<evidence type="ECO:0000256" key="2">
    <source>
        <dbReference type="ARBA" id="ARBA00022490"/>
    </source>
</evidence>
<dbReference type="InterPro" id="IPR001841">
    <property type="entry name" value="Znf_RING"/>
</dbReference>
<keyword evidence="3" id="KW-0479">Metal-binding</keyword>
<dbReference type="SMART" id="SM00668">
    <property type="entry name" value="CTLH"/>
    <property type="match status" value="1"/>
</dbReference>
<dbReference type="EMBL" id="MVBO01000020">
    <property type="protein sequence ID" value="OZJ05222.1"/>
    <property type="molecule type" value="Genomic_DNA"/>
</dbReference>
<evidence type="ECO:0000256" key="7">
    <source>
        <dbReference type="ARBA" id="ARBA00075398"/>
    </source>
</evidence>
<dbReference type="InterPro" id="IPR006595">
    <property type="entry name" value="CTLH_C"/>
</dbReference>
<dbReference type="GO" id="GO:0043161">
    <property type="term" value="P:proteasome-mediated ubiquitin-dependent protein catabolic process"/>
    <property type="evidence" value="ECO:0007669"/>
    <property type="project" value="InterPro"/>
</dbReference>
<dbReference type="InterPro" id="IPR013144">
    <property type="entry name" value="CRA_dom"/>
</dbReference>
<feature type="region of interest" description="Disordered" evidence="11">
    <location>
        <begin position="41"/>
        <end position="63"/>
    </location>
</feature>
<feature type="domain" description="RING-type" evidence="12">
    <location>
        <begin position="289"/>
        <end position="335"/>
    </location>
</feature>
<dbReference type="InterPro" id="IPR024964">
    <property type="entry name" value="CTLH/CRA"/>
</dbReference>
<evidence type="ECO:0000256" key="6">
    <source>
        <dbReference type="ARBA" id="ARBA00061136"/>
    </source>
</evidence>
<dbReference type="AlphaFoldDB" id="A0A261Y3R7"/>
<evidence type="ECO:0000313" key="16">
    <source>
        <dbReference type="Proteomes" id="UP000242875"/>
    </source>
</evidence>
<sequence>MDKTIALHFIREGHFELAESFMREVGMQISQMEPDVYLPQSMSASWDGANGSEKPIHEDGDQQLDGAEQSMNEDLDRDIDMLAASMTVEQSANGNLQVGEHLTPWQVKEEFREMYRIVEELKEGRVTGALIWAQSHREALRKKESNLEFNLHNLQYMTYLQANQTLDALLYARRWFPDFTARHLPEIQRLLAAICFTDRLATSPYADLVSNIHWQDIQHDFTKEFCSLLGMSAESPLFVSVMVGTIALPTIIKMATIMKDKKTEWSQQDELPVEIPLPENLRYHSIFACPVSKEQATEENPPMMMPCGHVICKESLSKLGKGSRRNSSKFKCPYCPSESTPNQAVRVYF</sequence>
<dbReference type="CDD" id="cd16652">
    <property type="entry name" value="dRING_Rmd5p-like"/>
    <property type="match status" value="1"/>
</dbReference>
<accession>A0A261Y3R7</accession>
<dbReference type="InterPro" id="IPR045098">
    <property type="entry name" value="Fyv10_fam"/>
</dbReference>
<name>A0A261Y3R7_9FUNG</name>
<evidence type="ECO:0000256" key="1">
    <source>
        <dbReference type="ARBA" id="ARBA00004496"/>
    </source>
</evidence>
<reference evidence="15 16" key="1">
    <citation type="journal article" date="2017" name="Mycologia">
        <title>Bifiguratus adelaidae, gen. et sp. nov., a new member of Mucoromycotina in endophytic and soil-dwelling habitats.</title>
        <authorList>
            <person name="Torres-Cruz T.J."/>
            <person name="Billingsley Tobias T.L."/>
            <person name="Almatruk M."/>
            <person name="Hesse C."/>
            <person name="Kuske C.R."/>
            <person name="Desiro A."/>
            <person name="Benucci G.M."/>
            <person name="Bonito G."/>
            <person name="Stajich J.E."/>
            <person name="Dunlap C."/>
            <person name="Arnold A.E."/>
            <person name="Porras-Alfaro A."/>
        </authorList>
    </citation>
    <scope>NUCLEOTIDE SEQUENCE [LARGE SCALE GENOMIC DNA]</scope>
    <source>
        <strain evidence="15 16">AZ0501</strain>
    </source>
</reference>
<dbReference type="PROSITE" id="PS50089">
    <property type="entry name" value="ZF_RING_2"/>
    <property type="match status" value="1"/>
</dbReference>
<keyword evidence="16" id="KW-1185">Reference proteome</keyword>
<evidence type="ECO:0000259" key="12">
    <source>
        <dbReference type="PROSITE" id="PS50089"/>
    </source>
</evidence>
<dbReference type="Pfam" id="PF10607">
    <property type="entry name" value="CTLH"/>
    <property type="match status" value="1"/>
</dbReference>
<dbReference type="GO" id="GO:0061630">
    <property type="term" value="F:ubiquitin protein ligase activity"/>
    <property type="evidence" value="ECO:0007669"/>
    <property type="project" value="InterPro"/>
</dbReference>
<dbReference type="InterPro" id="IPR013083">
    <property type="entry name" value="Znf_RING/FYVE/PHD"/>
</dbReference>
<dbReference type="OrthoDB" id="1933281at2759"/>
<feature type="domain" description="CTLH" evidence="13">
    <location>
        <begin position="110"/>
        <end position="167"/>
    </location>
</feature>
<dbReference type="PANTHER" id="PTHR12170:SF3">
    <property type="entry name" value="GH10162P"/>
    <property type="match status" value="1"/>
</dbReference>
<dbReference type="Proteomes" id="UP000242875">
    <property type="component" value="Unassembled WGS sequence"/>
</dbReference>
<protein>
    <recommendedName>
        <fullName evidence="8">GID complex catalytic subunit 2</fullName>
    </recommendedName>
    <alternativeName>
        <fullName evidence="7">Glucose-induced degradation protein 2</fullName>
    </alternativeName>
</protein>
<proteinExistence type="inferred from homology"/>
<dbReference type="SMART" id="SM00757">
    <property type="entry name" value="CRA"/>
    <property type="match status" value="1"/>
</dbReference>
<evidence type="ECO:0000256" key="4">
    <source>
        <dbReference type="ARBA" id="ARBA00022771"/>
    </source>
</evidence>
<comment type="caution">
    <text evidence="15">The sequence shown here is derived from an EMBL/GenBank/DDBJ whole genome shotgun (WGS) entry which is preliminary data.</text>
</comment>
<keyword evidence="4 9" id="KW-0863">Zinc-finger</keyword>
<organism evidence="15 16">
    <name type="scientific">Bifiguratus adelaidae</name>
    <dbReference type="NCBI Taxonomy" id="1938954"/>
    <lineage>
        <taxon>Eukaryota</taxon>
        <taxon>Fungi</taxon>
        <taxon>Fungi incertae sedis</taxon>
        <taxon>Mucoromycota</taxon>
        <taxon>Mucoromycotina</taxon>
        <taxon>Endogonomycetes</taxon>
        <taxon>Endogonales</taxon>
        <taxon>Endogonales incertae sedis</taxon>
        <taxon>Bifiguratus</taxon>
    </lineage>
</organism>
<dbReference type="PANTHER" id="PTHR12170">
    <property type="entry name" value="MACROPHAGE ERYTHROBLAST ATTACHER-RELATED"/>
    <property type="match status" value="1"/>
</dbReference>
<dbReference type="Gene3D" id="3.30.40.10">
    <property type="entry name" value="Zinc/RING finger domain, C3HC4 (zinc finger)"/>
    <property type="match status" value="1"/>
</dbReference>
<evidence type="ECO:0000313" key="15">
    <source>
        <dbReference type="EMBL" id="OZJ05222.1"/>
    </source>
</evidence>
<dbReference type="PROSITE" id="PS50897">
    <property type="entry name" value="CTLH"/>
    <property type="match status" value="1"/>
</dbReference>
<keyword evidence="5" id="KW-0862">Zinc</keyword>
<comment type="similarity">
    <text evidence="6">Belongs to the RMD5/GID2 family.</text>
</comment>
<feature type="zinc finger region" description="RING-Gid-type" evidence="10">
    <location>
        <begin position="289"/>
        <end position="335"/>
    </location>
</feature>
<evidence type="ECO:0000256" key="10">
    <source>
        <dbReference type="PROSITE-ProRule" id="PRU01215"/>
    </source>
</evidence>
<comment type="subcellular location">
    <subcellularLocation>
        <location evidence="1">Cytoplasm</location>
    </subcellularLocation>
</comment>
<dbReference type="SUPFAM" id="SSF57850">
    <property type="entry name" value="RING/U-box"/>
    <property type="match status" value="1"/>
</dbReference>
<feature type="domain" description="RING-Gid-type" evidence="14">
    <location>
        <begin position="289"/>
        <end position="335"/>
    </location>
</feature>
<dbReference type="PROSITE" id="PS51867">
    <property type="entry name" value="ZF_RING_GID"/>
    <property type="match status" value="1"/>
</dbReference>
<gene>
    <name evidence="15" type="ORF">BZG36_02453</name>
</gene>
<dbReference type="InterPro" id="IPR037683">
    <property type="entry name" value="Rmd5_dRing"/>
</dbReference>
<dbReference type="InterPro" id="IPR044063">
    <property type="entry name" value="ZF_RING_GID"/>
</dbReference>
<dbReference type="SMART" id="SM00184">
    <property type="entry name" value="RING"/>
    <property type="match status" value="1"/>
</dbReference>
<evidence type="ECO:0000256" key="9">
    <source>
        <dbReference type="PROSITE-ProRule" id="PRU00175"/>
    </source>
</evidence>
<dbReference type="GO" id="GO:0005634">
    <property type="term" value="C:nucleus"/>
    <property type="evidence" value="ECO:0007669"/>
    <property type="project" value="TreeGrafter"/>
</dbReference>
<dbReference type="FunFam" id="3.30.40.10:FF:000143">
    <property type="entry name" value="Regulator of gluconeogenesis Rmd5"/>
    <property type="match status" value="1"/>
</dbReference>
<dbReference type="GO" id="GO:0008270">
    <property type="term" value="F:zinc ion binding"/>
    <property type="evidence" value="ECO:0007669"/>
    <property type="project" value="UniProtKB-KW"/>
</dbReference>
<keyword evidence="2" id="KW-0963">Cytoplasm</keyword>
<dbReference type="Pfam" id="PF13445">
    <property type="entry name" value="zf-RING_UBOX"/>
    <property type="match status" value="1"/>
</dbReference>
<evidence type="ECO:0000256" key="5">
    <source>
        <dbReference type="ARBA" id="ARBA00022833"/>
    </source>
</evidence>
<evidence type="ECO:0000256" key="8">
    <source>
        <dbReference type="ARBA" id="ARBA00080744"/>
    </source>
</evidence>
<evidence type="ECO:0000259" key="13">
    <source>
        <dbReference type="PROSITE" id="PS50897"/>
    </source>
</evidence>